<proteinExistence type="predicted"/>
<keyword evidence="2" id="KW-0255">Endonuclease</keyword>
<evidence type="ECO:0000259" key="5">
    <source>
        <dbReference type="PROSITE" id="PS50830"/>
    </source>
</evidence>
<feature type="domain" description="TNase-like" evidence="5">
    <location>
        <begin position="86"/>
        <end position="208"/>
    </location>
</feature>
<evidence type="ECO:0000256" key="4">
    <source>
        <dbReference type="SAM" id="Phobius"/>
    </source>
</evidence>
<dbReference type="SUPFAM" id="SSF50199">
    <property type="entry name" value="Staphylococcal nuclease"/>
    <property type="match status" value="1"/>
</dbReference>
<dbReference type="Proteomes" id="UP001315967">
    <property type="component" value="Chromosome"/>
</dbReference>
<dbReference type="PANTHER" id="PTHR12302:SF3">
    <property type="entry name" value="SERINE_THREONINE-PROTEIN KINASE 31"/>
    <property type="match status" value="1"/>
</dbReference>
<dbReference type="PROSITE" id="PS50830">
    <property type="entry name" value="TNASE_3"/>
    <property type="match status" value="1"/>
</dbReference>
<keyword evidence="4" id="KW-0812">Transmembrane</keyword>
<keyword evidence="3" id="KW-0378">Hydrolase</keyword>
<keyword evidence="4" id="KW-1133">Transmembrane helix</keyword>
<reference evidence="6 7" key="1">
    <citation type="submission" date="2022-08" db="EMBL/GenBank/DDBJ databases">
        <title>Aerococcaceae sp. nov isolated from spoiled eye mask.</title>
        <authorList>
            <person name="Zhou G."/>
            <person name="Xie X.-B."/>
            <person name="Shi Q.-S."/>
            <person name="Wang Y.-S."/>
            <person name="Wen X."/>
            <person name="Peng H."/>
            <person name="Yang X.-J."/>
            <person name="Tao H.-B."/>
            <person name="Huang X.-M."/>
        </authorList>
    </citation>
    <scope>NUCLEOTIDE SEQUENCE [LARGE SCALE GENOMIC DNA]</scope>
    <source>
        <strain evidence="7">DM20194951</strain>
    </source>
</reference>
<evidence type="ECO:0000313" key="6">
    <source>
        <dbReference type="EMBL" id="UUX34498.1"/>
    </source>
</evidence>
<dbReference type="SMART" id="SM00318">
    <property type="entry name" value="SNc"/>
    <property type="match status" value="1"/>
</dbReference>
<evidence type="ECO:0000256" key="2">
    <source>
        <dbReference type="ARBA" id="ARBA00022759"/>
    </source>
</evidence>
<keyword evidence="4" id="KW-0472">Membrane</keyword>
<dbReference type="PANTHER" id="PTHR12302">
    <property type="entry name" value="EBNA2 BINDING PROTEIN P100"/>
    <property type="match status" value="1"/>
</dbReference>
<protein>
    <submittedName>
        <fullName evidence="6">Thermonuclease family protein</fullName>
    </submittedName>
</protein>
<dbReference type="Gene3D" id="2.40.50.90">
    <property type="match status" value="1"/>
</dbReference>
<accession>A0ABY5P7X7</accession>
<evidence type="ECO:0000313" key="7">
    <source>
        <dbReference type="Proteomes" id="UP001315967"/>
    </source>
</evidence>
<gene>
    <name evidence="6" type="ORF">NRE15_02285</name>
</gene>
<name>A0ABY5P7X7_9LACT</name>
<feature type="transmembrane region" description="Helical" evidence="4">
    <location>
        <begin position="25"/>
        <end position="45"/>
    </location>
</feature>
<keyword evidence="1" id="KW-0540">Nuclease</keyword>
<sequence>MAKRNTTNSLEQLFASLKGNKRNSLLIVILLIAGFLGIFDLDGIFGDNNTTSNDLTVVETSAFNGSNFEVLPKEMLVPVDFVSARDGDTIVVELNNHRINVRYLIIDTPEMNYDTHQPDPFAEEAKEANINYLTQADQVYLEFDVGPYTDNYDRALAYVYADEIFVNEALVEEGLATVRYLNPPNVSREQALREAERNAQDQQLNIWE</sequence>
<keyword evidence="7" id="KW-1185">Reference proteome</keyword>
<evidence type="ECO:0000256" key="3">
    <source>
        <dbReference type="ARBA" id="ARBA00022801"/>
    </source>
</evidence>
<dbReference type="InterPro" id="IPR016071">
    <property type="entry name" value="Staphylococal_nuclease_OB-fold"/>
</dbReference>
<dbReference type="EMBL" id="CP102453">
    <property type="protein sequence ID" value="UUX34498.1"/>
    <property type="molecule type" value="Genomic_DNA"/>
</dbReference>
<dbReference type="InterPro" id="IPR035437">
    <property type="entry name" value="SNase_OB-fold_sf"/>
</dbReference>
<evidence type="ECO:0000256" key="1">
    <source>
        <dbReference type="ARBA" id="ARBA00022722"/>
    </source>
</evidence>
<organism evidence="6 7">
    <name type="scientific">Fundicoccus culcitae</name>
    <dbReference type="NCBI Taxonomy" id="2969821"/>
    <lineage>
        <taxon>Bacteria</taxon>
        <taxon>Bacillati</taxon>
        <taxon>Bacillota</taxon>
        <taxon>Bacilli</taxon>
        <taxon>Lactobacillales</taxon>
        <taxon>Aerococcaceae</taxon>
        <taxon>Fundicoccus</taxon>
    </lineage>
</organism>
<dbReference type="Pfam" id="PF00565">
    <property type="entry name" value="SNase"/>
    <property type="match status" value="1"/>
</dbReference>
<dbReference type="RefSeq" id="WP_313793999.1">
    <property type="nucleotide sequence ID" value="NZ_CP102453.1"/>
</dbReference>